<dbReference type="RefSeq" id="WP_248949290.1">
    <property type="nucleotide sequence ID" value="NZ_JAKILB010000003.1"/>
</dbReference>
<protein>
    <submittedName>
        <fullName evidence="2">Uncharacterized protein</fullName>
    </submittedName>
</protein>
<keyword evidence="1" id="KW-0472">Membrane</keyword>
<gene>
    <name evidence="2" type="ORF">L2740_06550</name>
</gene>
<organism evidence="2 3">
    <name type="scientific">Shewanella pneumatophori</name>
    <dbReference type="NCBI Taxonomy" id="314092"/>
    <lineage>
        <taxon>Bacteria</taxon>
        <taxon>Pseudomonadati</taxon>
        <taxon>Pseudomonadota</taxon>
        <taxon>Gammaproteobacteria</taxon>
        <taxon>Alteromonadales</taxon>
        <taxon>Shewanellaceae</taxon>
        <taxon>Shewanella</taxon>
    </lineage>
</organism>
<proteinExistence type="predicted"/>
<reference evidence="2" key="1">
    <citation type="submission" date="2022-01" db="EMBL/GenBank/DDBJ databases">
        <title>Whole genome-based taxonomy of the Shewanellaceae.</title>
        <authorList>
            <person name="Martin-Rodriguez A.J."/>
        </authorList>
    </citation>
    <scope>NUCLEOTIDE SEQUENCE</scope>
    <source>
        <strain evidence="2">KCTC 23973</strain>
    </source>
</reference>
<accession>A0A9X1ZI08</accession>
<feature type="transmembrane region" description="Helical" evidence="1">
    <location>
        <begin position="46"/>
        <end position="65"/>
    </location>
</feature>
<feature type="transmembrane region" description="Helical" evidence="1">
    <location>
        <begin position="23"/>
        <end position="40"/>
    </location>
</feature>
<feature type="transmembrane region" description="Helical" evidence="1">
    <location>
        <begin position="285"/>
        <end position="309"/>
    </location>
</feature>
<keyword evidence="1" id="KW-0812">Transmembrane</keyword>
<keyword evidence="3" id="KW-1185">Reference proteome</keyword>
<feature type="transmembrane region" description="Helical" evidence="1">
    <location>
        <begin position="241"/>
        <end position="265"/>
    </location>
</feature>
<sequence length="419" mass="47076">MNTGAIIQDTVLTPFTRSMFQKASLVIGLGFLIGACFYDAQAISLVLTVFATLYVIVSFVFKPKLRQQIYLKDGALRVSKSAQISGFDKWVFACFILIVAVSNIYALANISTLTLVIVAYQVCLSVLVYKRLQRLDELVLPLAEQYLLLENKQSNCLLLQRFDIYLVNRSAETLPLPAEVLTEQDEAKLRELVFVGTISLEEDPFEGDDAKTVIAQLNQHLSITPGYTLTKKSWRNSIKSFCFGLVGLYVYVCWLPDLFKFMFPVGRYRNKFGDIVTRTEGMSDFGVVFMMCIMFVFLALPCLACIFTFCSEVRFGTFKAVCVTKEKFWLLIPGINGHDSRKISCAEIAYISHADVQAGEDDVGPPGLYIDGDIKLIGVDNHLISLSGWAWSGRYILNYLVKLGVPVRLVPQEKQQKNE</sequence>
<feature type="transmembrane region" description="Helical" evidence="1">
    <location>
        <begin position="112"/>
        <end position="129"/>
    </location>
</feature>
<feature type="transmembrane region" description="Helical" evidence="1">
    <location>
        <begin position="86"/>
        <end position="106"/>
    </location>
</feature>
<evidence type="ECO:0000313" key="3">
    <source>
        <dbReference type="Proteomes" id="UP001139293"/>
    </source>
</evidence>
<name>A0A9X1ZI08_9GAMM</name>
<keyword evidence="1" id="KW-1133">Transmembrane helix</keyword>
<evidence type="ECO:0000313" key="2">
    <source>
        <dbReference type="EMBL" id="MCL1138208.1"/>
    </source>
</evidence>
<dbReference type="Proteomes" id="UP001139293">
    <property type="component" value="Unassembled WGS sequence"/>
</dbReference>
<dbReference type="AlphaFoldDB" id="A0A9X1ZI08"/>
<dbReference type="EMBL" id="JAKILB010000003">
    <property type="protein sequence ID" value="MCL1138208.1"/>
    <property type="molecule type" value="Genomic_DNA"/>
</dbReference>
<evidence type="ECO:0000256" key="1">
    <source>
        <dbReference type="SAM" id="Phobius"/>
    </source>
</evidence>
<comment type="caution">
    <text evidence="2">The sequence shown here is derived from an EMBL/GenBank/DDBJ whole genome shotgun (WGS) entry which is preliminary data.</text>
</comment>